<dbReference type="Gene3D" id="2.20.25.240">
    <property type="match status" value="2"/>
</dbReference>
<dbReference type="PANTHER" id="PTHR47160">
    <property type="entry name" value="PUTATIVE-RELATED"/>
    <property type="match status" value="1"/>
</dbReference>
<dbReference type="EMBL" id="CAJNOJ010000188">
    <property type="protein sequence ID" value="CAF1264428.1"/>
    <property type="molecule type" value="Genomic_DNA"/>
</dbReference>
<dbReference type="InterPro" id="IPR018289">
    <property type="entry name" value="MULE_transposase_dom"/>
</dbReference>
<sequence>MVDDDLSWLSLSTPTESSLSSSLIEYSSSSSSSSSLTENSSSPTDLPNVTVNKTVSNKRKLMLEIDGYHFQLKDYSKDRTKKFWRCANRACRVIVHTTIENKFKCYGGKSSVHSHLPNPSGSEVRNLREAMRKRAENETTSLQKIAEQEVRQALLTGEALAALPRINNLGHNLLHQRRKATPPVPQSSSFFIPESFTKDFHNKDRLLLYDSDDNKFQLKQSDHMRSEGRLLVWSSDIQLNLLFSSQKVHMNGTFSTSPPQFEQVFIIQAFVQGSYKLSVPVLYALLSDRKTPTYVHLFNVLFNEAERFNKKFEPELIMTDFEPSLSKAISLEFADSTIQKGCFFHFTKAVYRNVQSCGLTSVYLNNMVIRSVVRRMMALALVPAECVPTLFDDLQNDLSEYERHELAPLFNTKSSDFVIIDETSSSSSSSFSSSSKPTIGEKSSNKRKPMLKIDGYQFQMKDFNKSKTLKFWRCTNRLCNVILLTNLNDEFVKFSKDKSDHSHLPNPATLEIRNLREQMRKRAENELLSLQQIYEQEVRQGLLTGEALVVLPNILNLGHNLVNNRRVMMPLIPQSYSCTIPDEYKNDYLNKDHLLLHDSYDPQFSTNDSLYTSPEGRILIWSSDIQLKLLFDSDKLYMDGTFSTSPPNFDQMYIIQAIYHESCLPAVFSLLPDRKATTHIYLFHVLFSEAKRLKKKFNPCLLMTNFEQGVSRAVSIMFAGATVHKGCFFRFCQAIYRNVQFTGLSSAYFENLMIRSVIRQMALALVPEEHVLSLFAGLGAGLDESERDQLSSLFTYFERQWLSKISMWNVFNIRDKTNNFPEGM</sequence>
<dbReference type="Proteomes" id="UP000663852">
    <property type="component" value="Unassembled WGS sequence"/>
</dbReference>
<dbReference type="AlphaFoldDB" id="A0A815B1M5"/>
<feature type="compositionally biased region" description="Low complexity" evidence="1">
    <location>
        <begin position="424"/>
        <end position="435"/>
    </location>
</feature>
<feature type="region of interest" description="Disordered" evidence="1">
    <location>
        <begin position="29"/>
        <end position="50"/>
    </location>
</feature>
<evidence type="ECO:0000313" key="4">
    <source>
        <dbReference type="Proteomes" id="UP000663852"/>
    </source>
</evidence>
<evidence type="ECO:0000313" key="3">
    <source>
        <dbReference type="EMBL" id="CAF1264428.1"/>
    </source>
</evidence>
<organism evidence="3 4">
    <name type="scientific">Adineta ricciae</name>
    <name type="common">Rotifer</name>
    <dbReference type="NCBI Taxonomy" id="249248"/>
    <lineage>
        <taxon>Eukaryota</taxon>
        <taxon>Metazoa</taxon>
        <taxon>Spiralia</taxon>
        <taxon>Gnathifera</taxon>
        <taxon>Rotifera</taxon>
        <taxon>Eurotatoria</taxon>
        <taxon>Bdelloidea</taxon>
        <taxon>Adinetida</taxon>
        <taxon>Adinetidae</taxon>
        <taxon>Adineta</taxon>
    </lineage>
</organism>
<dbReference type="Pfam" id="PF10551">
    <property type="entry name" value="MULE"/>
    <property type="match status" value="1"/>
</dbReference>
<feature type="domain" description="MULE transposase" evidence="2">
    <location>
        <begin position="249"/>
        <end position="348"/>
    </location>
</feature>
<feature type="compositionally biased region" description="Low complexity" evidence="1">
    <location>
        <begin position="29"/>
        <end position="42"/>
    </location>
</feature>
<reference evidence="3" key="1">
    <citation type="submission" date="2021-02" db="EMBL/GenBank/DDBJ databases">
        <authorList>
            <person name="Nowell W R."/>
        </authorList>
    </citation>
    <scope>NUCLEOTIDE SEQUENCE</scope>
</reference>
<evidence type="ECO:0000256" key="1">
    <source>
        <dbReference type="SAM" id="MobiDB-lite"/>
    </source>
</evidence>
<feature type="region of interest" description="Disordered" evidence="1">
    <location>
        <begin position="424"/>
        <end position="446"/>
    </location>
</feature>
<name>A0A815B1M5_ADIRI</name>
<comment type="caution">
    <text evidence="3">The sequence shown here is derived from an EMBL/GenBank/DDBJ whole genome shotgun (WGS) entry which is preliminary data.</text>
</comment>
<protein>
    <recommendedName>
        <fullName evidence="2">MULE transposase domain-containing protein</fullName>
    </recommendedName>
</protein>
<dbReference type="PANTHER" id="PTHR47160:SF10">
    <property type="entry name" value="MULE TRANSPOSASE DOMAIN-CONTAINING PROTEIN"/>
    <property type="match status" value="1"/>
</dbReference>
<dbReference type="OrthoDB" id="90756at2759"/>
<accession>A0A815B1M5</accession>
<evidence type="ECO:0000259" key="2">
    <source>
        <dbReference type="Pfam" id="PF10551"/>
    </source>
</evidence>
<gene>
    <name evidence="3" type="ORF">EDS130_LOCUS28686</name>
</gene>
<proteinExistence type="predicted"/>